<evidence type="ECO:0000256" key="1">
    <source>
        <dbReference type="SAM" id="MobiDB-lite"/>
    </source>
</evidence>
<feature type="compositionally biased region" description="Low complexity" evidence="1">
    <location>
        <begin position="691"/>
        <end position="712"/>
    </location>
</feature>
<evidence type="ECO:0000313" key="3">
    <source>
        <dbReference type="Proteomes" id="UP000678393"/>
    </source>
</evidence>
<name>A0A8S3Z113_9EUPU</name>
<dbReference type="Proteomes" id="UP000678393">
    <property type="component" value="Unassembled WGS sequence"/>
</dbReference>
<feature type="region of interest" description="Disordered" evidence="1">
    <location>
        <begin position="1"/>
        <end position="231"/>
    </location>
</feature>
<dbReference type="EMBL" id="CAJHNH020001458">
    <property type="protein sequence ID" value="CAG5123173.1"/>
    <property type="molecule type" value="Genomic_DNA"/>
</dbReference>
<protein>
    <submittedName>
        <fullName evidence="2">Uncharacterized protein</fullName>
    </submittedName>
</protein>
<gene>
    <name evidence="2" type="ORF">CUNI_LOCUS8731</name>
</gene>
<feature type="region of interest" description="Disordered" evidence="1">
    <location>
        <begin position="398"/>
        <end position="434"/>
    </location>
</feature>
<feature type="compositionally biased region" description="Basic and acidic residues" evidence="1">
    <location>
        <begin position="58"/>
        <end position="93"/>
    </location>
</feature>
<evidence type="ECO:0000313" key="2">
    <source>
        <dbReference type="EMBL" id="CAG5123173.1"/>
    </source>
</evidence>
<keyword evidence="3" id="KW-1185">Reference proteome</keyword>
<accession>A0A8S3Z113</accession>
<feature type="region of interest" description="Disordered" evidence="1">
    <location>
        <begin position="473"/>
        <end position="494"/>
    </location>
</feature>
<reference evidence="2" key="1">
    <citation type="submission" date="2021-04" db="EMBL/GenBank/DDBJ databases">
        <authorList>
            <consortium name="Molecular Ecology Group"/>
        </authorList>
    </citation>
    <scope>NUCLEOTIDE SEQUENCE</scope>
</reference>
<feature type="non-terminal residue" evidence="2">
    <location>
        <position position="1"/>
    </location>
</feature>
<feature type="region of interest" description="Disordered" evidence="1">
    <location>
        <begin position="273"/>
        <end position="306"/>
    </location>
</feature>
<feature type="compositionally biased region" description="Polar residues" evidence="1">
    <location>
        <begin position="127"/>
        <end position="142"/>
    </location>
</feature>
<organism evidence="2 3">
    <name type="scientific">Candidula unifasciata</name>
    <dbReference type="NCBI Taxonomy" id="100452"/>
    <lineage>
        <taxon>Eukaryota</taxon>
        <taxon>Metazoa</taxon>
        <taxon>Spiralia</taxon>
        <taxon>Lophotrochozoa</taxon>
        <taxon>Mollusca</taxon>
        <taxon>Gastropoda</taxon>
        <taxon>Heterobranchia</taxon>
        <taxon>Euthyneura</taxon>
        <taxon>Panpulmonata</taxon>
        <taxon>Eupulmonata</taxon>
        <taxon>Stylommatophora</taxon>
        <taxon>Helicina</taxon>
        <taxon>Helicoidea</taxon>
        <taxon>Geomitridae</taxon>
        <taxon>Candidula</taxon>
    </lineage>
</organism>
<proteinExistence type="predicted"/>
<sequence length="827" mass="90081">MASDSLRSMYKVKLREENTTSSRRTSRGLERKKHREDEVNKRRLLSSDMSPVLEDNMDGSHHRSQDKHSKLVTHEKVSTRLERLKQWREEKQRKTQQQKKGSQKPVFRVSPLKHIEESNLYRRSAAQEVSATVVSSSRQQVKAQPKAVKSAGSSAVTADRKSPKHQPAKAASTRPRKAAAVQQDRVTGSTQAQPAPVSQQGTRSQAASKQHQRGKTADLASKLHQRGKTADLASKLTVSAAAKAKSNTDQPKAFLRANSRVTRASAHNQAVELHLSDSAVSTPKHSTPAARRSVRGNKAPASTRKQTVENLLKTAGRVTDKSADVSAMGVAEEASDKQLHGPLLSQDAVHGQRWRLSAEINHKKGSKGHIEDVDITMGSTETQVVSVLEMSNKENVACPQSQSQCLTPSRNRETYADVSVSRRKSPGGSQHLASTISVQVISTAQQSKRSVTGSRPQGEVDAGLALEVRGDASTQLPDDGTALPQSHKKQFNSAVAKRRSVRIASLAFCSPAHSHPEDELVTTKYRKTPAVKRRPSAAAPLTENSDKSTFVSVSNEEACHLMGENIVSKTDTSATATSPLKKYPKVTADDPSAVYEVRKPGQSEASVRALQELAVRKREGEASFIEVALDDSTDADASVSTKSVPALAEASGDKDISSVTAAAKEDNQSTQPFTPRSHEMTTLEDGRRTSETPSLTPRSSRSRGLSMSGLSSFKTPGQPVSTTRSRVGSRRRETVTSTALKSPEEMIEILKNSPMIELTRRRSRHVRLSSGNHLIPVVENTPIDQGIISQHGVQNFRQLLLTERAKLQQLCEAWTQVSTGSLDLAED</sequence>
<feature type="compositionally biased region" description="Basic and acidic residues" evidence="1">
    <location>
        <begin position="676"/>
        <end position="690"/>
    </location>
</feature>
<feature type="compositionally biased region" description="Polar residues" evidence="1">
    <location>
        <begin position="184"/>
        <end position="209"/>
    </location>
</feature>
<feature type="compositionally biased region" description="Basic residues" evidence="1">
    <location>
        <begin position="24"/>
        <end position="34"/>
    </location>
</feature>
<feature type="region of interest" description="Disordered" evidence="1">
    <location>
        <begin position="662"/>
        <end position="739"/>
    </location>
</feature>
<comment type="caution">
    <text evidence="2">The sequence shown here is derived from an EMBL/GenBank/DDBJ whole genome shotgun (WGS) entry which is preliminary data.</text>
</comment>
<dbReference type="AlphaFoldDB" id="A0A8S3Z113"/>
<feature type="compositionally biased region" description="Polar residues" evidence="1">
    <location>
        <begin position="398"/>
        <end position="409"/>
    </location>
</feature>